<evidence type="ECO:0000313" key="4">
    <source>
        <dbReference type="WBParaSite" id="maker-unitig_2245-snap-gene-0.2-mRNA-1"/>
    </source>
</evidence>
<protein>
    <submittedName>
        <fullName evidence="4">Mastermind-like protein 3</fullName>
    </submittedName>
</protein>
<keyword evidence="1" id="KW-0175">Coiled coil</keyword>
<evidence type="ECO:0000256" key="1">
    <source>
        <dbReference type="SAM" id="Coils"/>
    </source>
</evidence>
<accession>A0A1I8F6I9</accession>
<feature type="region of interest" description="Disordered" evidence="2">
    <location>
        <begin position="1"/>
        <end position="21"/>
    </location>
</feature>
<proteinExistence type="predicted"/>
<dbReference type="AlphaFoldDB" id="A0A1I8F6I9"/>
<keyword evidence="3" id="KW-1185">Reference proteome</keyword>
<name>A0A1I8F6I9_9PLAT</name>
<dbReference type="Proteomes" id="UP000095280">
    <property type="component" value="Unplaced"/>
</dbReference>
<reference evidence="4" key="1">
    <citation type="submission" date="2016-11" db="UniProtKB">
        <authorList>
            <consortium name="WormBaseParasite"/>
        </authorList>
    </citation>
    <scope>IDENTIFICATION</scope>
</reference>
<organism evidence="3 4">
    <name type="scientific">Macrostomum lignano</name>
    <dbReference type="NCBI Taxonomy" id="282301"/>
    <lineage>
        <taxon>Eukaryota</taxon>
        <taxon>Metazoa</taxon>
        <taxon>Spiralia</taxon>
        <taxon>Lophotrochozoa</taxon>
        <taxon>Platyhelminthes</taxon>
        <taxon>Rhabditophora</taxon>
        <taxon>Macrostomorpha</taxon>
        <taxon>Macrostomida</taxon>
        <taxon>Macrostomidae</taxon>
        <taxon>Macrostomum</taxon>
    </lineage>
</organism>
<dbReference type="WBParaSite" id="maker-unitig_2245-snap-gene-0.2-mRNA-1">
    <property type="protein sequence ID" value="maker-unitig_2245-snap-gene-0.2-mRNA-1"/>
    <property type="gene ID" value="maker-unitig_2245-snap-gene-0.2"/>
</dbReference>
<evidence type="ECO:0000256" key="2">
    <source>
        <dbReference type="SAM" id="MobiDB-lite"/>
    </source>
</evidence>
<sequence>VSLASATDATSTASPSNIELPVVVTPPDNALATATFHSGSSSAGGRSLRDLKTSQHPALCKNNSQSVNRLPAQLPSILTDPSDDCCSLSQQSVGSSTSSDLLQQSAAIKAATSRHLRQQQQHARHLCQLTIGSGGSSGNTLRPLRKLSSGERRRLLERYRELRSLLAELRTRKAEREEELARLIAQEKRRDSPADAQYRGYQMPANSVFGCPWQLTNTRQAAAMQRDRISTAATEVRDALCFAAEDAAGGGICRRPRTSTKASNGASVATSQDEQCLSVSASQNSSLLSLGAAASTASCRENLWPRASGQSSAAGSSSVGDLSKELEKFELQQLQQLQEHLPAKDCSIVIDKP</sequence>
<feature type="compositionally biased region" description="Low complexity" evidence="2">
    <location>
        <begin position="1"/>
        <end position="14"/>
    </location>
</feature>
<evidence type="ECO:0000313" key="3">
    <source>
        <dbReference type="Proteomes" id="UP000095280"/>
    </source>
</evidence>
<feature type="coiled-coil region" evidence="1">
    <location>
        <begin position="152"/>
        <end position="186"/>
    </location>
</feature>